<dbReference type="OrthoDB" id="15077at2"/>
<organism evidence="2 3">
    <name type="scientific">Cryobacterium lactosi</name>
    <dbReference type="NCBI Taxonomy" id="1259202"/>
    <lineage>
        <taxon>Bacteria</taxon>
        <taxon>Bacillati</taxon>
        <taxon>Actinomycetota</taxon>
        <taxon>Actinomycetes</taxon>
        <taxon>Micrococcales</taxon>
        <taxon>Microbacteriaceae</taxon>
        <taxon>Cryobacterium</taxon>
    </lineage>
</organism>
<dbReference type="AlphaFoldDB" id="A0A4V3IX25"/>
<dbReference type="RefSeq" id="WP_134641082.1">
    <property type="nucleotide sequence ID" value="NZ_SOHM01000029.1"/>
</dbReference>
<evidence type="ECO:0000259" key="1">
    <source>
        <dbReference type="PROSITE" id="PS51819"/>
    </source>
</evidence>
<protein>
    <submittedName>
        <fullName evidence="2">VOC family protein</fullName>
    </submittedName>
</protein>
<dbReference type="Proteomes" id="UP000298468">
    <property type="component" value="Unassembled WGS sequence"/>
</dbReference>
<evidence type="ECO:0000313" key="3">
    <source>
        <dbReference type="Proteomes" id="UP000298468"/>
    </source>
</evidence>
<dbReference type="PROSITE" id="PS51819">
    <property type="entry name" value="VOC"/>
    <property type="match status" value="1"/>
</dbReference>
<evidence type="ECO:0000313" key="2">
    <source>
        <dbReference type="EMBL" id="TFD88537.1"/>
    </source>
</evidence>
<keyword evidence="3" id="KW-1185">Reference proteome</keyword>
<gene>
    <name evidence="2" type="ORF">E3T61_11940</name>
</gene>
<dbReference type="CDD" id="cd06587">
    <property type="entry name" value="VOC"/>
    <property type="match status" value="1"/>
</dbReference>
<proteinExistence type="predicted"/>
<dbReference type="InterPro" id="IPR041581">
    <property type="entry name" value="Glyoxalase_6"/>
</dbReference>
<dbReference type="EMBL" id="SOHM01000029">
    <property type="protein sequence ID" value="TFD88537.1"/>
    <property type="molecule type" value="Genomic_DNA"/>
</dbReference>
<dbReference type="PANTHER" id="PTHR35908:SF1">
    <property type="entry name" value="CONSERVED PROTEIN"/>
    <property type="match status" value="1"/>
</dbReference>
<dbReference type="InterPro" id="IPR029068">
    <property type="entry name" value="Glyas_Bleomycin-R_OHBP_Dase"/>
</dbReference>
<dbReference type="InterPro" id="IPR037523">
    <property type="entry name" value="VOC_core"/>
</dbReference>
<feature type="domain" description="VOC" evidence="1">
    <location>
        <begin position="7"/>
        <end position="121"/>
    </location>
</feature>
<dbReference type="SUPFAM" id="SSF54593">
    <property type="entry name" value="Glyoxalase/Bleomycin resistance protein/Dihydroxybiphenyl dioxygenase"/>
    <property type="match status" value="1"/>
</dbReference>
<name>A0A4V3IX25_9MICO</name>
<accession>A0A4V3IX25</accession>
<dbReference type="Pfam" id="PF18029">
    <property type="entry name" value="Glyoxalase_6"/>
    <property type="match status" value="1"/>
</dbReference>
<reference evidence="2 3" key="1">
    <citation type="submission" date="2019-03" db="EMBL/GenBank/DDBJ databases">
        <title>Genomics of glacier-inhabiting Cryobacterium strains.</title>
        <authorList>
            <person name="Liu Q."/>
            <person name="Xin Y.-H."/>
        </authorList>
    </citation>
    <scope>NUCLEOTIDE SEQUENCE [LARGE SCALE GENOMIC DNA]</scope>
    <source>
        <strain evidence="2 3">Sr59</strain>
    </source>
</reference>
<comment type="caution">
    <text evidence="2">The sequence shown here is derived from an EMBL/GenBank/DDBJ whole genome shotgun (WGS) entry which is preliminary data.</text>
</comment>
<dbReference type="PANTHER" id="PTHR35908">
    <property type="entry name" value="HYPOTHETICAL FUSION PROTEIN"/>
    <property type="match status" value="1"/>
</dbReference>
<sequence>MTSHSISLGAFNLEAQDPAALAGFWAAVTGATPSPGGESVYLPPAGPGGFAMFFQPLTAPRPAHQASHLDLTVPWGSRQAEVDRLVGLGAGYKWDVLDEYPHVQWTTLADPEGNLFCVAEHPPADRPEAER</sequence>
<dbReference type="Gene3D" id="3.10.180.10">
    <property type="entry name" value="2,3-Dihydroxybiphenyl 1,2-Dioxygenase, domain 1"/>
    <property type="match status" value="1"/>
</dbReference>